<dbReference type="Gene3D" id="3.10.120.10">
    <property type="entry name" value="Cytochrome b5-like heme/steroid binding domain"/>
    <property type="match status" value="1"/>
</dbReference>
<dbReference type="InterPro" id="IPR005804">
    <property type="entry name" value="FA_desaturase_dom"/>
</dbReference>
<feature type="transmembrane region" description="Helical" evidence="12">
    <location>
        <begin position="256"/>
        <end position="274"/>
    </location>
</feature>
<feature type="region of interest" description="Disordered" evidence="11">
    <location>
        <begin position="1"/>
        <end position="21"/>
    </location>
</feature>
<evidence type="ECO:0000256" key="12">
    <source>
        <dbReference type="SAM" id="Phobius"/>
    </source>
</evidence>
<keyword evidence="3" id="KW-0349">Heme</keyword>
<name>A0A226EFY7_FOLCA</name>
<keyword evidence="5" id="KW-0479">Metal-binding</keyword>
<dbReference type="CDD" id="cd03506">
    <property type="entry name" value="Delta6-FADS-like"/>
    <property type="match status" value="1"/>
</dbReference>
<keyword evidence="9" id="KW-0443">Lipid metabolism</keyword>
<feature type="transmembrane region" description="Helical" evidence="12">
    <location>
        <begin position="142"/>
        <end position="166"/>
    </location>
</feature>
<evidence type="ECO:0000313" key="15">
    <source>
        <dbReference type="Proteomes" id="UP000198287"/>
    </source>
</evidence>
<dbReference type="GO" id="GO:0006629">
    <property type="term" value="P:lipid metabolic process"/>
    <property type="evidence" value="ECO:0007669"/>
    <property type="project" value="UniProtKB-KW"/>
</dbReference>
<evidence type="ECO:0000256" key="2">
    <source>
        <dbReference type="ARBA" id="ARBA00009295"/>
    </source>
</evidence>
<evidence type="ECO:0000256" key="8">
    <source>
        <dbReference type="ARBA" id="ARBA00023004"/>
    </source>
</evidence>
<evidence type="ECO:0000256" key="1">
    <source>
        <dbReference type="ARBA" id="ARBA00004141"/>
    </source>
</evidence>
<feature type="transmembrane region" description="Helical" evidence="12">
    <location>
        <begin position="191"/>
        <end position="209"/>
    </location>
</feature>
<evidence type="ECO:0000256" key="4">
    <source>
        <dbReference type="ARBA" id="ARBA00022692"/>
    </source>
</evidence>
<evidence type="ECO:0000256" key="7">
    <source>
        <dbReference type="ARBA" id="ARBA00023002"/>
    </source>
</evidence>
<dbReference type="GO" id="GO:0046872">
    <property type="term" value="F:metal ion binding"/>
    <property type="evidence" value="ECO:0007669"/>
    <property type="project" value="UniProtKB-KW"/>
</dbReference>
<dbReference type="Pfam" id="PF00173">
    <property type="entry name" value="Cyt-b5"/>
    <property type="match status" value="1"/>
</dbReference>
<organism evidence="14 15">
    <name type="scientific">Folsomia candida</name>
    <name type="common">Springtail</name>
    <dbReference type="NCBI Taxonomy" id="158441"/>
    <lineage>
        <taxon>Eukaryota</taxon>
        <taxon>Metazoa</taxon>
        <taxon>Ecdysozoa</taxon>
        <taxon>Arthropoda</taxon>
        <taxon>Hexapoda</taxon>
        <taxon>Collembola</taxon>
        <taxon>Entomobryomorpha</taxon>
        <taxon>Isotomoidea</taxon>
        <taxon>Isotomidae</taxon>
        <taxon>Proisotominae</taxon>
        <taxon>Folsomia</taxon>
    </lineage>
</organism>
<protein>
    <submittedName>
        <fullName evidence="14">Fatty acid desaturase 2</fullName>
    </submittedName>
</protein>
<dbReference type="PROSITE" id="PS00191">
    <property type="entry name" value="CYTOCHROME_B5_1"/>
    <property type="match status" value="1"/>
</dbReference>
<feature type="domain" description="Cytochrome b5 heme-binding" evidence="13">
    <location>
        <begin position="29"/>
        <end position="99"/>
    </location>
</feature>
<evidence type="ECO:0000259" key="13">
    <source>
        <dbReference type="PROSITE" id="PS50255"/>
    </source>
</evidence>
<dbReference type="PROSITE" id="PS50255">
    <property type="entry name" value="CYTOCHROME_B5_2"/>
    <property type="match status" value="1"/>
</dbReference>
<accession>A0A226EFY7</accession>
<dbReference type="GO" id="GO:0020037">
    <property type="term" value="F:heme binding"/>
    <property type="evidence" value="ECO:0007669"/>
    <property type="project" value="InterPro"/>
</dbReference>
<dbReference type="GO" id="GO:0016717">
    <property type="term" value="F:oxidoreductase activity, acting on paired donors, with oxidation of a pair of donors resulting in the reduction of molecular oxygen to two molecules of water"/>
    <property type="evidence" value="ECO:0007669"/>
    <property type="project" value="TreeGrafter"/>
</dbReference>
<keyword evidence="8" id="KW-0408">Iron</keyword>
<dbReference type="GO" id="GO:0016020">
    <property type="term" value="C:membrane"/>
    <property type="evidence" value="ECO:0007669"/>
    <property type="project" value="UniProtKB-SubCell"/>
</dbReference>
<dbReference type="PANTHER" id="PTHR19353">
    <property type="entry name" value="FATTY ACID DESATURASE 2"/>
    <property type="match status" value="1"/>
</dbReference>
<proteinExistence type="inferred from homology"/>
<dbReference type="InterPro" id="IPR036400">
    <property type="entry name" value="Cyt_B5-like_heme/steroid_sf"/>
</dbReference>
<dbReference type="InterPro" id="IPR018506">
    <property type="entry name" value="Cyt_B5_heme-BS"/>
</dbReference>
<dbReference type="PIRSF" id="PIRSF015921">
    <property type="entry name" value="FA_sphinglp_des"/>
    <property type="match status" value="1"/>
</dbReference>
<evidence type="ECO:0000256" key="3">
    <source>
        <dbReference type="ARBA" id="ARBA00022617"/>
    </source>
</evidence>
<dbReference type="InterPro" id="IPR012171">
    <property type="entry name" value="Fatty_acid_desaturase"/>
</dbReference>
<comment type="caution">
    <text evidence="14">The sequence shown here is derived from an EMBL/GenBank/DDBJ whole genome shotgun (WGS) entry which is preliminary data.</text>
</comment>
<evidence type="ECO:0000256" key="9">
    <source>
        <dbReference type="ARBA" id="ARBA00023098"/>
    </source>
</evidence>
<keyword evidence="4 12" id="KW-0812">Transmembrane</keyword>
<comment type="subcellular location">
    <subcellularLocation>
        <location evidence="1">Membrane</location>
        <topology evidence="1">Multi-pass membrane protein</topology>
    </subcellularLocation>
</comment>
<keyword evidence="7" id="KW-0560">Oxidoreductase</keyword>
<reference evidence="14 15" key="1">
    <citation type="submission" date="2015-12" db="EMBL/GenBank/DDBJ databases">
        <title>The genome of Folsomia candida.</title>
        <authorList>
            <person name="Faddeeva A."/>
            <person name="Derks M.F."/>
            <person name="Anvar Y."/>
            <person name="Smit S."/>
            <person name="Van Straalen N."/>
            <person name="Roelofs D."/>
        </authorList>
    </citation>
    <scope>NUCLEOTIDE SEQUENCE [LARGE SCALE GENOMIC DNA]</scope>
    <source>
        <strain evidence="14 15">VU population</strain>
        <tissue evidence="14">Whole body</tissue>
    </source>
</reference>
<evidence type="ECO:0000256" key="11">
    <source>
        <dbReference type="SAM" id="MobiDB-lite"/>
    </source>
</evidence>
<keyword evidence="15" id="KW-1185">Reference proteome</keyword>
<comment type="similarity">
    <text evidence="2">Belongs to the fatty acid desaturase type 1 family.</text>
</comment>
<evidence type="ECO:0000256" key="6">
    <source>
        <dbReference type="ARBA" id="ARBA00022989"/>
    </source>
</evidence>
<keyword evidence="6 12" id="KW-1133">Transmembrane helix</keyword>
<dbReference type="EMBL" id="LNIX01000004">
    <property type="protein sequence ID" value="OXA56485.1"/>
    <property type="molecule type" value="Genomic_DNA"/>
</dbReference>
<dbReference type="InterPro" id="IPR001199">
    <property type="entry name" value="Cyt_B5-like_heme/steroid-bd"/>
</dbReference>
<sequence>MAPNTKSEVAGPGDGYDESSESRSVVKEILYEGNYYDVTNFIKRHPGGSIIEYYVAHGEDATHAMQQFHQRSSKKIRLMLQSFKKRPATDRRMILGEEKLKRHQALTEDFNKLYLELEKEGMFRPSYVHNIYRISEIIAIGYVGYLLLFSQSYLIKLLGCLLLGLAQGRSGWVQHESGHHSLTGNPKADRLIHAVIFGLGLGLSSTWWARGHNRHHAMPQRLKHDVDLDTMPLIAYNARVVSKKEKGKSFLIQNQIYLFLTLDTLLGTLAWQLYLHPKYVLKHGYYLQAISIFGHYVLAYQCGFLPWLISTWALSAYLFGNFALSHTFLPMSLIGSSIHSCTLQMSNSDPGIEHHLFPTMPQFRHPLIKDRVKALAEKHNIKYYVYSYKEAVYRTFKNLSDVSEQLKEA</sequence>
<dbReference type="Pfam" id="PF00487">
    <property type="entry name" value="FA_desaturase"/>
    <property type="match status" value="1"/>
</dbReference>
<evidence type="ECO:0000313" key="14">
    <source>
        <dbReference type="EMBL" id="OXA56485.1"/>
    </source>
</evidence>
<dbReference type="PANTHER" id="PTHR19353:SF88">
    <property type="entry name" value="DELTA(5) FATTY ACID DESATURASE FAT-4"/>
    <property type="match status" value="1"/>
</dbReference>
<gene>
    <name evidence="14" type="ORF">Fcan01_09999</name>
</gene>
<dbReference type="OrthoDB" id="260091at2759"/>
<evidence type="ECO:0000256" key="5">
    <source>
        <dbReference type="ARBA" id="ARBA00022723"/>
    </source>
</evidence>
<evidence type="ECO:0000256" key="10">
    <source>
        <dbReference type="ARBA" id="ARBA00023136"/>
    </source>
</evidence>
<dbReference type="AlphaFoldDB" id="A0A226EFY7"/>
<keyword evidence="10 12" id="KW-0472">Membrane</keyword>
<dbReference type="Proteomes" id="UP000198287">
    <property type="component" value="Unassembled WGS sequence"/>
</dbReference>
<dbReference type="SUPFAM" id="SSF55856">
    <property type="entry name" value="Cytochrome b5-like heme/steroid binding domain"/>
    <property type="match status" value="1"/>
</dbReference>
<dbReference type="OMA" id="LYNCNYF"/>